<dbReference type="AlphaFoldDB" id="A0A5J9TLH5"/>
<evidence type="ECO:0008006" key="5">
    <source>
        <dbReference type="Google" id="ProtNLM"/>
    </source>
</evidence>
<dbReference type="SUPFAM" id="SSF52047">
    <property type="entry name" value="RNI-like"/>
    <property type="match status" value="1"/>
</dbReference>
<proteinExistence type="predicted"/>
<dbReference type="Proteomes" id="UP000324897">
    <property type="component" value="Chromosome 3"/>
</dbReference>
<feature type="domain" description="F-box" evidence="1">
    <location>
        <begin position="20"/>
        <end position="58"/>
    </location>
</feature>
<dbReference type="InterPro" id="IPR036047">
    <property type="entry name" value="F-box-like_dom_sf"/>
</dbReference>
<dbReference type="SUPFAM" id="SSF81383">
    <property type="entry name" value="F-box domain"/>
    <property type="match status" value="1"/>
</dbReference>
<dbReference type="InterPro" id="IPR001810">
    <property type="entry name" value="F-box_dom"/>
</dbReference>
<reference evidence="3 4" key="1">
    <citation type="journal article" date="2019" name="Sci. Rep.">
        <title>A high-quality genome of Eragrostis curvula grass provides insights into Poaceae evolution and supports new strategies to enhance forage quality.</title>
        <authorList>
            <person name="Carballo J."/>
            <person name="Santos B.A.C.M."/>
            <person name="Zappacosta D."/>
            <person name="Garbus I."/>
            <person name="Selva J.P."/>
            <person name="Gallo C.A."/>
            <person name="Diaz A."/>
            <person name="Albertini E."/>
            <person name="Caccamo M."/>
            <person name="Echenique V."/>
        </authorList>
    </citation>
    <scope>NUCLEOTIDE SEQUENCE [LARGE SCALE GENOMIC DNA]</scope>
    <source>
        <strain evidence="4">cv. Victoria</strain>
        <tissue evidence="3">Leaf</tissue>
    </source>
</reference>
<dbReference type="OrthoDB" id="689508at2759"/>
<name>A0A5J9TLH5_9POAL</name>
<dbReference type="Gene3D" id="3.80.10.10">
    <property type="entry name" value="Ribonuclease Inhibitor"/>
    <property type="match status" value="1"/>
</dbReference>
<dbReference type="PANTHER" id="PTHR34145:SF57">
    <property type="entry name" value="F-BOX DOMAIN-CONTAINING PROTEIN"/>
    <property type="match status" value="1"/>
</dbReference>
<evidence type="ECO:0000259" key="2">
    <source>
        <dbReference type="Pfam" id="PF23622"/>
    </source>
</evidence>
<dbReference type="EMBL" id="RWGY01000039">
    <property type="protein sequence ID" value="TVU12164.1"/>
    <property type="molecule type" value="Genomic_DNA"/>
</dbReference>
<feature type="non-terminal residue" evidence="3">
    <location>
        <position position="1"/>
    </location>
</feature>
<accession>A0A5J9TLH5</accession>
<dbReference type="InterPro" id="IPR055357">
    <property type="entry name" value="LRR_At1g61320_AtMIF1"/>
</dbReference>
<sequence length="255" mass="29574">MIPCCHRKRIRENGRYDVLFEDLPNDTLCIILSKLNLKEAGRTSVLSSKWTNMWMICPRLRFVDSEIRGKYVSRKQQTQKFIENVNAVLALQQGKVVETLEIKIEYKDRVLLDHLGNWVSFAAALRTKNLALDLAPKKFAHRTGRYVFPFELLDGATMSRLEQIQLSFVFLKLPSEFSGFPKLKKLDLHLVEGTTKYLQNMLSGCSNLEWLSMVRCSLKEELIVDCPMSELLYLHVSHCEMTKMELQAPKLRTFI</sequence>
<evidence type="ECO:0000313" key="3">
    <source>
        <dbReference type="EMBL" id="TVU12164.1"/>
    </source>
</evidence>
<evidence type="ECO:0000259" key="1">
    <source>
        <dbReference type="Pfam" id="PF00646"/>
    </source>
</evidence>
<protein>
    <recommendedName>
        <fullName evidence="5">F-box domain-containing protein</fullName>
    </recommendedName>
</protein>
<dbReference type="Pfam" id="PF00646">
    <property type="entry name" value="F-box"/>
    <property type="match status" value="1"/>
</dbReference>
<feature type="domain" description="At1g61320/AtMIF1 LRR" evidence="2">
    <location>
        <begin position="92"/>
        <end position="254"/>
    </location>
</feature>
<dbReference type="Gramene" id="TVU12164">
    <property type="protein sequence ID" value="TVU12164"/>
    <property type="gene ID" value="EJB05_45794"/>
</dbReference>
<dbReference type="InterPro" id="IPR032675">
    <property type="entry name" value="LRR_dom_sf"/>
</dbReference>
<organism evidence="3 4">
    <name type="scientific">Eragrostis curvula</name>
    <name type="common">weeping love grass</name>
    <dbReference type="NCBI Taxonomy" id="38414"/>
    <lineage>
        <taxon>Eukaryota</taxon>
        <taxon>Viridiplantae</taxon>
        <taxon>Streptophyta</taxon>
        <taxon>Embryophyta</taxon>
        <taxon>Tracheophyta</taxon>
        <taxon>Spermatophyta</taxon>
        <taxon>Magnoliopsida</taxon>
        <taxon>Liliopsida</taxon>
        <taxon>Poales</taxon>
        <taxon>Poaceae</taxon>
        <taxon>PACMAD clade</taxon>
        <taxon>Chloridoideae</taxon>
        <taxon>Eragrostideae</taxon>
        <taxon>Eragrostidinae</taxon>
        <taxon>Eragrostis</taxon>
    </lineage>
</organism>
<gene>
    <name evidence="3" type="ORF">EJB05_45794</name>
</gene>
<evidence type="ECO:0000313" key="4">
    <source>
        <dbReference type="Proteomes" id="UP000324897"/>
    </source>
</evidence>
<dbReference type="InterPro" id="IPR053772">
    <property type="entry name" value="At1g61320/At1g61330-like"/>
</dbReference>
<dbReference type="Pfam" id="PF23622">
    <property type="entry name" value="LRR_At1g61320_AtMIF1"/>
    <property type="match status" value="1"/>
</dbReference>
<comment type="caution">
    <text evidence="3">The sequence shown here is derived from an EMBL/GenBank/DDBJ whole genome shotgun (WGS) entry which is preliminary data.</text>
</comment>
<dbReference type="PANTHER" id="PTHR34145">
    <property type="entry name" value="OS02G0105600 PROTEIN"/>
    <property type="match status" value="1"/>
</dbReference>
<keyword evidence="4" id="KW-1185">Reference proteome</keyword>